<evidence type="ECO:0000313" key="2">
    <source>
        <dbReference type="Proteomes" id="UP000789901"/>
    </source>
</evidence>
<dbReference type="Proteomes" id="UP000789901">
    <property type="component" value="Unassembled WGS sequence"/>
</dbReference>
<proteinExistence type="predicted"/>
<feature type="non-terminal residue" evidence="1">
    <location>
        <position position="481"/>
    </location>
</feature>
<comment type="caution">
    <text evidence="1">The sequence shown here is derived from an EMBL/GenBank/DDBJ whole genome shotgun (WGS) entry which is preliminary data.</text>
</comment>
<accession>A0ABN7VXK9</accession>
<sequence length="481" mass="56519">HLDEIWGIIERAIIEAANKSLPKKKVSNFRHTKAKEFNQTYMQRPILQISRWMRFIRDRLGLSIEETNKLEFNLTIKKINTDLQLEIHKQKTSEQRTSWWTLRVDQFRQRRTNLSEEYRDWQEVYEPKTTIKEEWYNGLNKEILEEEWVDMLKKLKEKSVPGQSGITYTLIRAASTVAHKVFQKFLSLCIYSANVRPIALLETFRKRITKIYTDRFARIIINKNILRGLNFASLPDNSTESPIHVLNTILEDAHWEKKELWKQVISLYKRLNSTGTETLATELRLRQGFNNARIVNIMSKGIEVPLQLFIRTLANRTRWNTAKCSSWKSDRRNRKLAPEYVISGYNSLALSIALLVVSLDKRKKELVLVENKNDDRKIFKIMQKSKAKILGELYCNIPLVDPNQFEIKKCKGCSKNTAKMTKKVNKKEGKRILNWDEKRTSKKFKFESPTNSLNESLLQGLLSIECLEIELLKKQKLSKAL</sequence>
<protein>
    <submittedName>
        <fullName evidence="1">33919_t:CDS:1</fullName>
    </submittedName>
</protein>
<feature type="non-terminal residue" evidence="1">
    <location>
        <position position="1"/>
    </location>
</feature>
<evidence type="ECO:0000313" key="1">
    <source>
        <dbReference type="EMBL" id="CAG8805388.1"/>
    </source>
</evidence>
<reference evidence="1 2" key="1">
    <citation type="submission" date="2021-06" db="EMBL/GenBank/DDBJ databases">
        <authorList>
            <person name="Kallberg Y."/>
            <person name="Tangrot J."/>
            <person name="Rosling A."/>
        </authorList>
    </citation>
    <scope>NUCLEOTIDE SEQUENCE [LARGE SCALE GENOMIC DNA]</scope>
    <source>
        <strain evidence="1 2">120-4 pot B 10/14</strain>
    </source>
</reference>
<dbReference type="EMBL" id="CAJVQB010025029">
    <property type="protein sequence ID" value="CAG8805388.1"/>
    <property type="molecule type" value="Genomic_DNA"/>
</dbReference>
<keyword evidence="2" id="KW-1185">Reference proteome</keyword>
<name>A0ABN7VXK9_GIGMA</name>
<gene>
    <name evidence="1" type="ORF">GMARGA_LOCUS24082</name>
</gene>
<organism evidence="1 2">
    <name type="scientific">Gigaspora margarita</name>
    <dbReference type="NCBI Taxonomy" id="4874"/>
    <lineage>
        <taxon>Eukaryota</taxon>
        <taxon>Fungi</taxon>
        <taxon>Fungi incertae sedis</taxon>
        <taxon>Mucoromycota</taxon>
        <taxon>Glomeromycotina</taxon>
        <taxon>Glomeromycetes</taxon>
        <taxon>Diversisporales</taxon>
        <taxon>Gigasporaceae</taxon>
        <taxon>Gigaspora</taxon>
    </lineage>
</organism>